<organism evidence="8 9">
    <name type="scientific">Bagarius yarrelli</name>
    <name type="common">Goonch</name>
    <name type="synonym">Bagrus yarrelli</name>
    <dbReference type="NCBI Taxonomy" id="175774"/>
    <lineage>
        <taxon>Eukaryota</taxon>
        <taxon>Metazoa</taxon>
        <taxon>Chordata</taxon>
        <taxon>Craniata</taxon>
        <taxon>Vertebrata</taxon>
        <taxon>Euteleostomi</taxon>
        <taxon>Actinopterygii</taxon>
        <taxon>Neopterygii</taxon>
        <taxon>Teleostei</taxon>
        <taxon>Ostariophysi</taxon>
        <taxon>Siluriformes</taxon>
        <taxon>Sisoridae</taxon>
        <taxon>Sisorinae</taxon>
        <taxon>Bagarius</taxon>
    </lineage>
</organism>
<feature type="transmembrane region" description="Helical" evidence="7">
    <location>
        <begin position="159"/>
        <end position="180"/>
    </location>
</feature>
<dbReference type="GO" id="GO:0007601">
    <property type="term" value="P:visual perception"/>
    <property type="evidence" value="ECO:0007669"/>
    <property type="project" value="InterPro"/>
</dbReference>
<dbReference type="PANTHER" id="PTHR19282:SF440">
    <property type="entry name" value="PERIPHERIN-2"/>
    <property type="match status" value="1"/>
</dbReference>
<dbReference type="InterPro" id="IPR008952">
    <property type="entry name" value="Tetraspanin_EC2_sf"/>
</dbReference>
<comment type="similarity">
    <text evidence="2">Belongs to the PRPH2/ROM1 family.</text>
</comment>
<evidence type="ECO:0000256" key="4">
    <source>
        <dbReference type="ARBA" id="ARBA00022989"/>
    </source>
</evidence>
<proteinExistence type="inferred from homology"/>
<comment type="subcellular location">
    <subcellularLocation>
        <location evidence="1">Membrane</location>
        <topology evidence="1">Multi-pass membrane protein</topology>
    </subcellularLocation>
</comment>
<comment type="caution">
    <text evidence="8">The sequence shown here is derived from an EMBL/GenBank/DDBJ whole genome shotgun (WGS) entry which is preliminary data.</text>
</comment>
<sequence>MNVFSLSIIILILKPNLNPTKSLSITIIVQSPTKTHRANKFITIPMGCILNPNIPSQPAWNSIIDTITTINIQTSITISNIPIQILSSIALIMICMFNFYHYDFHIKEHHHPGDDPSILRKSPVGEKAMSPCSSKSDDDQTVTSKETAPTTKVMDNTEIYIVPNTLLVAGLASIGINWFAGRICQDALDATRFPRWKTILKTYFCFTIFFTTLLLIGVILSYAMKGSLEGSLKVGLKNGIRFYKDTDTPGRCFQKQTIDRLQMEFQCCGNSDYKDWFEVQWISNRYLDFSSKEVKDRIKSNVDGRYLVDGVPFSCCNPSSPRPCIQYKLTNNSAHYNYEHQTEELNIFIRGCREALVGYYMGLMNSIGAVVLTVFILQSTVVACLRYLQTSMEAVIGQENTEVETEGYLLEKSVSETIMEYLDPVMKLLMINQVQDGQVKAEAGAAGTSGETTSGS</sequence>
<dbReference type="PRINTS" id="PR00218">
    <property type="entry name" value="PERIPHERNRDS"/>
</dbReference>
<dbReference type="PROSITE" id="PS00930">
    <property type="entry name" value="RDS_ROM1"/>
    <property type="match status" value="1"/>
</dbReference>
<dbReference type="FunFam" id="1.10.1450.10:FF:000002">
    <property type="entry name" value="Retinal outer segment membrane protein 1"/>
    <property type="match status" value="1"/>
</dbReference>
<gene>
    <name evidence="8" type="ORF">Baya_5684</name>
</gene>
<dbReference type="EMBL" id="VCAZ01000029">
    <property type="protein sequence ID" value="TSL28169.1"/>
    <property type="molecule type" value="Genomic_DNA"/>
</dbReference>
<feature type="region of interest" description="Disordered" evidence="6">
    <location>
        <begin position="115"/>
        <end position="148"/>
    </location>
</feature>
<evidence type="ECO:0000256" key="1">
    <source>
        <dbReference type="ARBA" id="ARBA00004141"/>
    </source>
</evidence>
<dbReference type="Proteomes" id="UP000319801">
    <property type="component" value="Unassembled WGS sequence"/>
</dbReference>
<dbReference type="CDD" id="cd03162">
    <property type="entry name" value="peripherin_like_LEL"/>
    <property type="match status" value="1"/>
</dbReference>
<keyword evidence="5 7" id="KW-0472">Membrane</keyword>
<dbReference type="AlphaFoldDB" id="A0A556TY83"/>
<dbReference type="OrthoDB" id="9836210at2759"/>
<reference evidence="8 9" key="1">
    <citation type="journal article" date="2019" name="Genome Biol. Evol.">
        <title>Whole-Genome Sequencing of the Giant Devil Catfish, Bagarius yarrelli.</title>
        <authorList>
            <person name="Jiang W."/>
            <person name="Lv Y."/>
            <person name="Cheng L."/>
            <person name="Yang K."/>
            <person name="Chao B."/>
            <person name="Wang X."/>
            <person name="Li Y."/>
            <person name="Pan X."/>
            <person name="You X."/>
            <person name="Zhang Y."/>
            <person name="Yang J."/>
            <person name="Li J."/>
            <person name="Zhang X."/>
            <person name="Liu S."/>
            <person name="Sun C."/>
            <person name="Yang J."/>
            <person name="Shi Q."/>
        </authorList>
    </citation>
    <scope>NUCLEOTIDE SEQUENCE [LARGE SCALE GENOMIC DNA]</scope>
    <source>
        <strain evidence="8">JWS20170419001</strain>
        <tissue evidence="8">Muscle</tissue>
    </source>
</reference>
<dbReference type="GO" id="GO:0005886">
    <property type="term" value="C:plasma membrane"/>
    <property type="evidence" value="ECO:0007669"/>
    <property type="project" value="TreeGrafter"/>
</dbReference>
<dbReference type="InterPro" id="IPR018499">
    <property type="entry name" value="Tetraspanin/Peripherin"/>
</dbReference>
<dbReference type="Gene3D" id="1.10.1450.10">
    <property type="entry name" value="Tetraspanin"/>
    <property type="match status" value="1"/>
</dbReference>
<dbReference type="InterPro" id="IPR018498">
    <property type="entry name" value="Peripherin/rom-1_CS"/>
</dbReference>
<name>A0A556TY83_BAGYA</name>
<evidence type="ECO:0000256" key="6">
    <source>
        <dbReference type="SAM" id="MobiDB-lite"/>
    </source>
</evidence>
<feature type="transmembrane region" description="Helical" evidence="7">
    <location>
        <begin position="200"/>
        <end position="223"/>
    </location>
</feature>
<keyword evidence="3 7" id="KW-0812">Transmembrane</keyword>
<protein>
    <submittedName>
        <fullName evidence="8">Peripherin-2</fullName>
    </submittedName>
</protein>
<keyword evidence="9" id="KW-1185">Reference proteome</keyword>
<dbReference type="InterPro" id="IPR042026">
    <property type="entry name" value="Peripherin_LEL"/>
</dbReference>
<feature type="transmembrane region" description="Helical" evidence="7">
    <location>
        <begin position="81"/>
        <end position="100"/>
    </location>
</feature>
<evidence type="ECO:0000313" key="8">
    <source>
        <dbReference type="EMBL" id="TSL28169.1"/>
    </source>
</evidence>
<evidence type="ECO:0000313" key="9">
    <source>
        <dbReference type="Proteomes" id="UP000319801"/>
    </source>
</evidence>
<accession>A0A556TY83</accession>
<dbReference type="InterPro" id="IPR000830">
    <property type="entry name" value="Peripherin/rom-1"/>
</dbReference>
<dbReference type="PANTHER" id="PTHR19282">
    <property type="entry name" value="TETRASPANIN"/>
    <property type="match status" value="1"/>
</dbReference>
<dbReference type="SUPFAM" id="SSF48652">
    <property type="entry name" value="Tetraspanin"/>
    <property type="match status" value="1"/>
</dbReference>
<dbReference type="Pfam" id="PF00335">
    <property type="entry name" value="Tetraspanin"/>
    <property type="match status" value="1"/>
</dbReference>
<evidence type="ECO:0000256" key="5">
    <source>
        <dbReference type="ARBA" id="ARBA00023136"/>
    </source>
</evidence>
<feature type="transmembrane region" description="Helical" evidence="7">
    <location>
        <begin position="357"/>
        <end position="377"/>
    </location>
</feature>
<evidence type="ECO:0000256" key="2">
    <source>
        <dbReference type="ARBA" id="ARBA00010674"/>
    </source>
</evidence>
<evidence type="ECO:0000256" key="3">
    <source>
        <dbReference type="ARBA" id="ARBA00022692"/>
    </source>
</evidence>
<keyword evidence="4 7" id="KW-1133">Transmembrane helix</keyword>
<evidence type="ECO:0000256" key="7">
    <source>
        <dbReference type="SAM" id="Phobius"/>
    </source>
</evidence>